<evidence type="ECO:0000256" key="2">
    <source>
        <dbReference type="RuleBase" id="RU367113"/>
    </source>
</evidence>
<keyword evidence="2" id="KW-0694">RNA-binding</keyword>
<comment type="similarity">
    <text evidence="1 2">Belongs to the DXO/Dom3Z family.</text>
</comment>
<dbReference type="EC" id="3.6.1.-" evidence="2"/>
<keyword evidence="2" id="KW-0378">Hydrolase</keyword>
<protein>
    <recommendedName>
        <fullName evidence="2">Decapping nuclease</fullName>
        <ecNumber evidence="2">3.6.1.-</ecNumber>
    </recommendedName>
</protein>
<dbReference type="GO" id="GO:0000166">
    <property type="term" value="F:nucleotide binding"/>
    <property type="evidence" value="ECO:0007669"/>
    <property type="project" value="UniProtKB-KW"/>
</dbReference>
<dbReference type="GO" id="GO:0004518">
    <property type="term" value="F:nuclease activity"/>
    <property type="evidence" value="ECO:0007669"/>
    <property type="project" value="UniProtKB-KW"/>
</dbReference>
<keyword evidence="2" id="KW-0539">Nucleus</keyword>
<dbReference type="AlphaFoldDB" id="A0A1I7UGZ6"/>
<dbReference type="WBParaSite" id="Csp11.Scaffold629.g9227.t1">
    <property type="protein sequence ID" value="Csp11.Scaffold629.g9227.t1"/>
    <property type="gene ID" value="Csp11.Scaffold629.g9227"/>
</dbReference>
<dbReference type="STRING" id="1561998.A0A1I7UGZ6"/>
<accession>A0A1I7UGZ6</accession>
<comment type="subcellular location">
    <subcellularLocation>
        <location evidence="2">Nucleus</location>
    </subcellularLocation>
</comment>
<dbReference type="GO" id="GO:0003723">
    <property type="term" value="F:RNA binding"/>
    <property type="evidence" value="ECO:0007669"/>
    <property type="project" value="UniProtKB-KW"/>
</dbReference>
<dbReference type="GO" id="GO:0005829">
    <property type="term" value="C:cytosol"/>
    <property type="evidence" value="ECO:0007669"/>
    <property type="project" value="TreeGrafter"/>
</dbReference>
<comment type="cofactor">
    <cofactor evidence="2">
        <name>a divalent metal cation</name>
        <dbReference type="ChEBI" id="CHEBI:60240"/>
    </cofactor>
</comment>
<organism evidence="4 5">
    <name type="scientific">Caenorhabditis tropicalis</name>
    <dbReference type="NCBI Taxonomy" id="1561998"/>
    <lineage>
        <taxon>Eukaryota</taxon>
        <taxon>Metazoa</taxon>
        <taxon>Ecdysozoa</taxon>
        <taxon>Nematoda</taxon>
        <taxon>Chromadorea</taxon>
        <taxon>Rhabditida</taxon>
        <taxon>Rhabditina</taxon>
        <taxon>Rhabditomorpha</taxon>
        <taxon>Rhabditoidea</taxon>
        <taxon>Rhabditidae</taxon>
        <taxon>Peloderinae</taxon>
        <taxon>Caenorhabditis</taxon>
    </lineage>
</organism>
<sequence length="265" mass="31437">MESLLEYIHQKPWTEKTKPHFVTNKQLLKAIASSDILMNPGLKSLEVRVVRISGVIFILKSTEEYTWQQNFGAVFEHFMTKETENEEMTGDGIIRKAVFIAEIPMENKVFKVMYSGEIDAIDEEGQHYELKVLSGGMNSFFWEKRSCSFYWQCYFSNVETMIVGSRTGRCSKYFETREPPFIPEFSLYEIRTVNVNKIPETAMKKAKFQNKRARNQKRMNSREREIDEWNEWEVKEGEERLQKFLQVIHEKMNKNGDCFKFLRIK</sequence>
<dbReference type="GO" id="GO:0005634">
    <property type="term" value="C:nucleus"/>
    <property type="evidence" value="ECO:0007669"/>
    <property type="project" value="UniProtKB-SubCell"/>
</dbReference>
<proteinExistence type="inferred from homology"/>
<dbReference type="PANTHER" id="PTHR12395:SF12">
    <property type="entry name" value="DECAPPING NUCLEASE"/>
    <property type="match status" value="1"/>
</dbReference>
<dbReference type="GO" id="GO:0000956">
    <property type="term" value="P:nuclear-transcribed mRNA catabolic process"/>
    <property type="evidence" value="ECO:0007669"/>
    <property type="project" value="TreeGrafter"/>
</dbReference>
<evidence type="ECO:0000256" key="1">
    <source>
        <dbReference type="ARBA" id="ARBA00006562"/>
    </source>
</evidence>
<keyword evidence="2" id="KW-0540">Nuclease</keyword>
<dbReference type="GO" id="GO:0034353">
    <property type="term" value="F:mRNA 5'-diphosphatase activity"/>
    <property type="evidence" value="ECO:0007669"/>
    <property type="project" value="TreeGrafter"/>
</dbReference>
<dbReference type="Pfam" id="PF08652">
    <property type="entry name" value="RAI1"/>
    <property type="match status" value="1"/>
</dbReference>
<comment type="function">
    <text evidence="2">Decapping enzyme for NAD-capped RNAs: specifically hydrolyzes the nicotinamide adenine dinucleotide (NAD) cap from a subset of RNAs by removing the entire NAD moiety from the 5'-end of an NAD-capped RNA.</text>
</comment>
<dbReference type="InterPro" id="IPR013961">
    <property type="entry name" value="RAI1"/>
</dbReference>
<dbReference type="PANTHER" id="PTHR12395">
    <property type="entry name" value="DOM-3 RELATED"/>
    <property type="match status" value="1"/>
</dbReference>
<dbReference type="Proteomes" id="UP000095282">
    <property type="component" value="Unplaced"/>
</dbReference>
<evidence type="ECO:0000259" key="3">
    <source>
        <dbReference type="Pfam" id="PF08652"/>
    </source>
</evidence>
<dbReference type="InterPro" id="IPR039039">
    <property type="entry name" value="RAI1-like_fam"/>
</dbReference>
<dbReference type="GO" id="GO:0046872">
    <property type="term" value="F:metal ion binding"/>
    <property type="evidence" value="ECO:0007669"/>
    <property type="project" value="UniProtKB-KW"/>
</dbReference>
<keyword evidence="2" id="KW-0547">Nucleotide-binding</keyword>
<evidence type="ECO:0000313" key="4">
    <source>
        <dbReference type="Proteomes" id="UP000095282"/>
    </source>
</evidence>
<reference evidence="5" key="1">
    <citation type="submission" date="2016-11" db="UniProtKB">
        <authorList>
            <consortium name="WormBaseParasite"/>
        </authorList>
    </citation>
    <scope>IDENTIFICATION</scope>
</reference>
<dbReference type="GO" id="GO:0110155">
    <property type="term" value="P:NAD-cap decapping"/>
    <property type="evidence" value="ECO:0007669"/>
    <property type="project" value="TreeGrafter"/>
</dbReference>
<name>A0A1I7UGZ6_9PELO</name>
<keyword evidence="2" id="KW-0479">Metal-binding</keyword>
<evidence type="ECO:0000313" key="5">
    <source>
        <dbReference type="WBParaSite" id="Csp11.Scaffold629.g9227.t1"/>
    </source>
</evidence>
<keyword evidence="4" id="KW-1185">Reference proteome</keyword>
<feature type="domain" description="RAI1-like" evidence="3">
    <location>
        <begin position="2"/>
        <end position="169"/>
    </location>
</feature>
<dbReference type="eggNOG" id="ENOG502SH3D">
    <property type="taxonomic scope" value="Eukaryota"/>
</dbReference>